<dbReference type="PANTHER" id="PTHR31691:SF1">
    <property type="entry name" value="ROTATIN"/>
    <property type="match status" value="1"/>
</dbReference>
<dbReference type="GO" id="GO:0005813">
    <property type="term" value="C:centrosome"/>
    <property type="evidence" value="ECO:0007669"/>
    <property type="project" value="InterPro"/>
</dbReference>
<dbReference type="InterPro" id="IPR030791">
    <property type="entry name" value="Rotatin"/>
</dbReference>
<dbReference type="InterPro" id="IPR011989">
    <property type="entry name" value="ARM-like"/>
</dbReference>
<sequence length="248" mass="27878">MERLLHYSLTWYKHNCGSDHSSYSDDYTCHQQSRSIMSTNSLRELILHQVFELLSNLACHVDASSFFAKAKILSHFTSLDAKVIARVPKGQYLQRLWLRFIANLTLTREGQSLLLSHTRAVEVLVDHVRSCYDEEARRLALLGIQNLCGNATFKTYLYKKSSGVTEVLANALEPTTLSSSLNSVEILLLALTALSNAAYSCTKVRVLLKSEGFVYRLTNLKAFCQSNGKSYSHTLLPIVDLLLKALTQ</sequence>
<dbReference type="OrthoDB" id="428850at2759"/>
<gene>
    <name evidence="1" type="ORF">TTAC_LOCUS326</name>
</gene>
<dbReference type="AlphaFoldDB" id="A0A0R3WIB1"/>
<evidence type="ECO:0000313" key="1">
    <source>
        <dbReference type="EMBL" id="VDM16251.1"/>
    </source>
</evidence>
<protein>
    <submittedName>
        <fullName evidence="3">Arm_2 domain-containing protein</fullName>
    </submittedName>
</protein>
<reference evidence="3" key="1">
    <citation type="submission" date="2017-02" db="UniProtKB">
        <authorList>
            <consortium name="WormBaseParasite"/>
        </authorList>
    </citation>
    <scope>IDENTIFICATION</scope>
</reference>
<dbReference type="GO" id="GO:0007099">
    <property type="term" value="P:centriole replication"/>
    <property type="evidence" value="ECO:0007669"/>
    <property type="project" value="TreeGrafter"/>
</dbReference>
<dbReference type="EMBL" id="UYWX01000025">
    <property type="protein sequence ID" value="VDM16251.1"/>
    <property type="molecule type" value="Genomic_DNA"/>
</dbReference>
<dbReference type="GO" id="GO:0032053">
    <property type="term" value="P:ciliary basal body organization"/>
    <property type="evidence" value="ECO:0007669"/>
    <property type="project" value="TreeGrafter"/>
</dbReference>
<dbReference type="Proteomes" id="UP000274429">
    <property type="component" value="Unassembled WGS sequence"/>
</dbReference>
<organism evidence="3">
    <name type="scientific">Hydatigena taeniaeformis</name>
    <name type="common">Feline tapeworm</name>
    <name type="synonym">Taenia taeniaeformis</name>
    <dbReference type="NCBI Taxonomy" id="6205"/>
    <lineage>
        <taxon>Eukaryota</taxon>
        <taxon>Metazoa</taxon>
        <taxon>Spiralia</taxon>
        <taxon>Lophotrochozoa</taxon>
        <taxon>Platyhelminthes</taxon>
        <taxon>Cestoda</taxon>
        <taxon>Eucestoda</taxon>
        <taxon>Cyclophyllidea</taxon>
        <taxon>Taeniidae</taxon>
        <taxon>Hydatigera</taxon>
    </lineage>
</organism>
<dbReference type="SUPFAM" id="SSF48371">
    <property type="entry name" value="ARM repeat"/>
    <property type="match status" value="1"/>
</dbReference>
<dbReference type="Gene3D" id="1.25.10.10">
    <property type="entry name" value="Leucine-rich Repeat Variant"/>
    <property type="match status" value="1"/>
</dbReference>
<name>A0A0R3WIB1_HYDTA</name>
<evidence type="ECO:0000313" key="2">
    <source>
        <dbReference type="Proteomes" id="UP000274429"/>
    </source>
</evidence>
<dbReference type="InterPro" id="IPR016024">
    <property type="entry name" value="ARM-type_fold"/>
</dbReference>
<dbReference type="GO" id="GO:0010457">
    <property type="term" value="P:centriole-centriole cohesion"/>
    <property type="evidence" value="ECO:0007669"/>
    <property type="project" value="TreeGrafter"/>
</dbReference>
<accession>A0A0R3WIB1</accession>
<reference evidence="1 2" key="2">
    <citation type="submission" date="2018-11" db="EMBL/GenBank/DDBJ databases">
        <authorList>
            <consortium name="Pathogen Informatics"/>
        </authorList>
    </citation>
    <scope>NUCLEOTIDE SEQUENCE [LARGE SCALE GENOMIC DNA]</scope>
</reference>
<dbReference type="WBParaSite" id="TTAC_0000032501-mRNA-1">
    <property type="protein sequence ID" value="TTAC_0000032501-mRNA-1"/>
    <property type="gene ID" value="TTAC_0000032501"/>
</dbReference>
<dbReference type="GO" id="GO:0036064">
    <property type="term" value="C:ciliary basal body"/>
    <property type="evidence" value="ECO:0007669"/>
    <property type="project" value="InterPro"/>
</dbReference>
<keyword evidence="2" id="KW-1185">Reference proteome</keyword>
<proteinExistence type="predicted"/>
<dbReference type="GO" id="GO:0005814">
    <property type="term" value="C:centriole"/>
    <property type="evidence" value="ECO:0007669"/>
    <property type="project" value="TreeGrafter"/>
</dbReference>
<evidence type="ECO:0000313" key="3">
    <source>
        <dbReference type="WBParaSite" id="TTAC_0000032501-mRNA-1"/>
    </source>
</evidence>
<dbReference type="STRING" id="6205.A0A0R3WIB1"/>
<dbReference type="PANTHER" id="PTHR31691">
    <property type="entry name" value="ROTATIN"/>
    <property type="match status" value="1"/>
</dbReference>